<evidence type="ECO:0000313" key="15">
    <source>
        <dbReference type="Proteomes" id="UP001150830"/>
    </source>
</evidence>
<dbReference type="SMART" id="SM01231">
    <property type="entry name" value="H-kinase_dim"/>
    <property type="match status" value="1"/>
</dbReference>
<dbReference type="InterPro" id="IPR036641">
    <property type="entry name" value="HPT_dom_sf"/>
</dbReference>
<dbReference type="PRINTS" id="PR00344">
    <property type="entry name" value="BCTRLSENSOR"/>
</dbReference>
<evidence type="ECO:0000256" key="4">
    <source>
        <dbReference type="ARBA" id="ARBA00022553"/>
    </source>
</evidence>
<dbReference type="InterPro" id="IPR036890">
    <property type="entry name" value="HATPase_C_sf"/>
</dbReference>
<feature type="compositionally biased region" description="Basic and acidic residues" evidence="10">
    <location>
        <begin position="165"/>
        <end position="175"/>
    </location>
</feature>
<reference evidence="14" key="1">
    <citation type="submission" date="2022-11" db="EMBL/GenBank/DDBJ databases">
        <title>Parathalassolutuus dongxingensis gen. nov., sp. nov., a novel member of family Oceanospirillaceae isolated from a coastal shrimp pond in Guangxi, China.</title>
        <authorList>
            <person name="Chen H."/>
        </authorList>
    </citation>
    <scope>NUCLEOTIDE SEQUENCE</scope>
    <source>
        <strain evidence="14">G-43</strain>
    </source>
</reference>
<dbReference type="SUPFAM" id="SSF55874">
    <property type="entry name" value="ATPase domain of HSP90 chaperone/DNA topoisomerase II/histidine kinase"/>
    <property type="match status" value="1"/>
</dbReference>
<dbReference type="SUPFAM" id="SSF50341">
    <property type="entry name" value="CheW-like"/>
    <property type="match status" value="1"/>
</dbReference>
<dbReference type="PANTHER" id="PTHR43395:SF1">
    <property type="entry name" value="CHEMOTAXIS PROTEIN CHEA"/>
    <property type="match status" value="1"/>
</dbReference>
<evidence type="ECO:0000259" key="13">
    <source>
        <dbReference type="PROSITE" id="PS50894"/>
    </source>
</evidence>
<dbReference type="PROSITE" id="PS50851">
    <property type="entry name" value="CHEW"/>
    <property type="match status" value="1"/>
</dbReference>
<feature type="domain" description="HPt" evidence="13">
    <location>
        <begin position="1"/>
        <end position="101"/>
    </location>
</feature>
<dbReference type="Gene3D" id="3.30.565.10">
    <property type="entry name" value="Histidine kinase-like ATPase, C-terminal domain"/>
    <property type="match status" value="1"/>
</dbReference>
<dbReference type="InterPro" id="IPR036061">
    <property type="entry name" value="CheW-like_dom_sf"/>
</dbReference>
<accession>A0A9X3ISR5</accession>
<dbReference type="PROSITE" id="PS50894">
    <property type="entry name" value="HPT"/>
    <property type="match status" value="1"/>
</dbReference>
<dbReference type="PROSITE" id="PS50109">
    <property type="entry name" value="HIS_KIN"/>
    <property type="match status" value="1"/>
</dbReference>
<dbReference type="InterPro" id="IPR051315">
    <property type="entry name" value="Bact_Chemotaxis_CheA"/>
</dbReference>
<dbReference type="Gene3D" id="1.10.287.560">
    <property type="entry name" value="Histidine kinase CheA-like, homodimeric domain"/>
    <property type="match status" value="1"/>
</dbReference>
<evidence type="ECO:0000256" key="8">
    <source>
        <dbReference type="ARBA" id="ARBA00035100"/>
    </source>
</evidence>
<feature type="modified residue" description="Phosphohistidine" evidence="9">
    <location>
        <position position="44"/>
    </location>
</feature>
<dbReference type="InterPro" id="IPR004105">
    <property type="entry name" value="CheA-like_dim"/>
</dbReference>
<dbReference type="Pfam" id="PF02518">
    <property type="entry name" value="HATPase_c"/>
    <property type="match status" value="1"/>
</dbReference>
<feature type="compositionally biased region" description="Low complexity" evidence="10">
    <location>
        <begin position="477"/>
        <end position="524"/>
    </location>
</feature>
<keyword evidence="15" id="KW-1185">Reference proteome</keyword>
<dbReference type="GO" id="GO:0005737">
    <property type="term" value="C:cytoplasm"/>
    <property type="evidence" value="ECO:0007669"/>
    <property type="project" value="InterPro"/>
</dbReference>
<feature type="compositionally biased region" description="Low complexity" evidence="10">
    <location>
        <begin position="140"/>
        <end position="158"/>
    </location>
</feature>
<dbReference type="FunFam" id="3.30.565.10:FF:000016">
    <property type="entry name" value="Chemotaxis protein CheA, putative"/>
    <property type="match status" value="1"/>
</dbReference>
<feature type="domain" description="Histidine kinase" evidence="11">
    <location>
        <begin position="577"/>
        <end position="819"/>
    </location>
</feature>
<evidence type="ECO:0000259" key="12">
    <source>
        <dbReference type="PROSITE" id="PS50851"/>
    </source>
</evidence>
<dbReference type="SMART" id="SM00260">
    <property type="entry name" value="CheW"/>
    <property type="match status" value="1"/>
</dbReference>
<comment type="catalytic activity">
    <reaction evidence="1">
        <text>ATP + protein L-histidine = ADP + protein N-phospho-L-histidine.</text>
        <dbReference type="EC" id="2.7.13.3"/>
    </reaction>
</comment>
<dbReference type="InterPro" id="IPR004358">
    <property type="entry name" value="Sig_transdc_His_kin-like_C"/>
</dbReference>
<comment type="function">
    <text evidence="8">Involved in the transmission of sensory signals from the chemoreceptors to the flagellar motors. CheA is autophosphorylated; it can transfer its phosphate group to either CheB or CheY.</text>
</comment>
<dbReference type="EC" id="2.7.13.3" evidence="2"/>
<feature type="region of interest" description="Disordered" evidence="10">
    <location>
        <begin position="140"/>
        <end position="175"/>
    </location>
</feature>
<dbReference type="SUPFAM" id="SSF47384">
    <property type="entry name" value="Homodimeric domain of signal transducing histidine kinase"/>
    <property type="match status" value="1"/>
</dbReference>
<dbReference type="PANTHER" id="PTHR43395">
    <property type="entry name" value="SENSOR HISTIDINE KINASE CHEA"/>
    <property type="match status" value="1"/>
</dbReference>
<evidence type="ECO:0000256" key="3">
    <source>
        <dbReference type="ARBA" id="ARBA00021495"/>
    </source>
</evidence>
<evidence type="ECO:0000256" key="5">
    <source>
        <dbReference type="ARBA" id="ARBA00022679"/>
    </source>
</evidence>
<dbReference type="CDD" id="cd00088">
    <property type="entry name" value="HPT"/>
    <property type="match status" value="1"/>
</dbReference>
<dbReference type="Gene3D" id="2.30.30.40">
    <property type="entry name" value="SH3 Domains"/>
    <property type="match status" value="1"/>
</dbReference>
<dbReference type="RefSeq" id="WP_283173739.1">
    <property type="nucleotide sequence ID" value="NZ_JAPNOA010000027.1"/>
</dbReference>
<dbReference type="CDD" id="cd16916">
    <property type="entry name" value="HATPase_CheA-like"/>
    <property type="match status" value="1"/>
</dbReference>
<evidence type="ECO:0000256" key="9">
    <source>
        <dbReference type="PROSITE-ProRule" id="PRU00110"/>
    </source>
</evidence>
<proteinExistence type="predicted"/>
<name>A0A9X3ISR5_9GAMM</name>
<dbReference type="Pfam" id="PF01584">
    <property type="entry name" value="CheW"/>
    <property type="match status" value="1"/>
</dbReference>
<dbReference type="SMART" id="SM00073">
    <property type="entry name" value="HPT"/>
    <property type="match status" value="1"/>
</dbReference>
<protein>
    <recommendedName>
        <fullName evidence="3">Chemotaxis protein CheA</fullName>
        <ecNumber evidence="2">2.7.13.3</ecNumber>
    </recommendedName>
</protein>
<dbReference type="AlphaFoldDB" id="A0A9X3ISR5"/>
<evidence type="ECO:0000259" key="11">
    <source>
        <dbReference type="PROSITE" id="PS50109"/>
    </source>
</evidence>
<dbReference type="InterPro" id="IPR036097">
    <property type="entry name" value="HisK_dim/P_sf"/>
</dbReference>
<dbReference type="GO" id="GO:0000155">
    <property type="term" value="F:phosphorelay sensor kinase activity"/>
    <property type="evidence" value="ECO:0007669"/>
    <property type="project" value="InterPro"/>
</dbReference>
<evidence type="ECO:0000256" key="2">
    <source>
        <dbReference type="ARBA" id="ARBA00012438"/>
    </source>
</evidence>
<feature type="region of interest" description="Disordered" evidence="10">
    <location>
        <begin position="467"/>
        <end position="558"/>
    </location>
</feature>
<dbReference type="Pfam" id="PF02895">
    <property type="entry name" value="H-kinase_dim"/>
    <property type="match status" value="1"/>
</dbReference>
<dbReference type="InterPro" id="IPR002545">
    <property type="entry name" value="CheW-lke_dom"/>
</dbReference>
<evidence type="ECO:0000313" key="14">
    <source>
        <dbReference type="EMBL" id="MCY0965525.1"/>
    </source>
</evidence>
<dbReference type="GO" id="GO:0006935">
    <property type="term" value="P:chemotaxis"/>
    <property type="evidence" value="ECO:0007669"/>
    <property type="project" value="InterPro"/>
</dbReference>
<feature type="domain" description="CheW-like" evidence="12">
    <location>
        <begin position="821"/>
        <end position="952"/>
    </location>
</feature>
<dbReference type="Gene3D" id="1.20.120.160">
    <property type="entry name" value="HPT domain"/>
    <property type="match status" value="1"/>
</dbReference>
<evidence type="ECO:0000256" key="1">
    <source>
        <dbReference type="ARBA" id="ARBA00000085"/>
    </source>
</evidence>
<organism evidence="14 15">
    <name type="scientific">Parathalassolituus penaei</name>
    <dbReference type="NCBI Taxonomy" id="2997323"/>
    <lineage>
        <taxon>Bacteria</taxon>
        <taxon>Pseudomonadati</taxon>
        <taxon>Pseudomonadota</taxon>
        <taxon>Gammaproteobacteria</taxon>
        <taxon>Oceanospirillales</taxon>
        <taxon>Oceanospirillaceae</taxon>
        <taxon>Parathalassolituus</taxon>
    </lineage>
</organism>
<dbReference type="SUPFAM" id="SSF47226">
    <property type="entry name" value="Histidine-containing phosphotransfer domain, HPT domain"/>
    <property type="match status" value="1"/>
</dbReference>
<feature type="compositionally biased region" description="Basic and acidic residues" evidence="10">
    <location>
        <begin position="526"/>
        <end position="543"/>
    </location>
</feature>
<dbReference type="InterPro" id="IPR037006">
    <property type="entry name" value="CheA-like_homodim_sf"/>
</dbReference>
<dbReference type="InterPro" id="IPR003594">
    <property type="entry name" value="HATPase_dom"/>
</dbReference>
<keyword evidence="5" id="KW-0808">Transferase</keyword>
<evidence type="ECO:0000256" key="10">
    <source>
        <dbReference type="SAM" id="MobiDB-lite"/>
    </source>
</evidence>
<sequence>MNPLLQQFLAEGRDQLQQMSESLLALERGEQSSEHINELFRLMHTLKGASSLFTFPEMTSVLHIAEDLLTAIRERPAALGRDLTDLLLECLDFTSLLLDEINQHDQPLAHGEQSGQLCQRLQQQLQSWNTKVGQNAPLQTQEQTAQPVPTQQPATTATSRATKQAAEHSDQSSLADHRILQSIPEALRQQILIESLHEPELNYIVYRPQAQCYFSGEDPFFLARQTPSCIWGTASGSSQDLANLDPYDCQLVFHVLSRASDIELQQHFQYVVEQIDVAPIDARQLIFLSSQADDQPLSQETLDGLHSLYVSRNVSGLRQRLIDILGQIKTQTTTASALRWLQCAANHAPDSPVMEQTWQLLTRHSQYQPTQPGTIQHNDVNDEMMQRGMQEVLATQRHILELDHNTPWAKGRLKAAANSLANIMDATGQSEQKHHLRQLLDESLQDFNTRSMISWIDNLLDHPVAADQEQTAATRRAPITSQQAQQPSSPSTVSSPAPIAQGSGRQRTNPPAQPTTPAQAQVAASRSEHNVAAEHSGRARMADNNEPELTPRSDNSPRYLKVDQEKIDRLMGLIGEMIVARNRLPFLAARIERMEGGRGDPVLRELSRDIKEQHSLINRIAEEMQDTIMQIRMMPFSSISMRFPRLVRDISNRLGKQVRLEMEGEETEADKNIIEILAEPLIHIVRNSLDHGLETPEQRLRAGKPAEGQLLIRASQEVDRVLIEVNDDGLGMDPDVLREKAVEKGLIDSATAVRLSRQECLNLILLPGFSTADTVTDLSGRGVGMDAVRRAIDKVNGGITISSVPGKGTRIQIRLPMSIAATRVMMIETDGQLMGIPMDQVQETVRIPQSAIHQVRQQQTTVLREQILPLVALNDLLQLPISTRLNEDNEYAVLVIRNGSEPLGLLVDNFRGSTEVIQKPLGGLLAGVTAYTGAALIGDGSVVMILNLRALL</sequence>
<keyword evidence="6" id="KW-0418">Kinase</keyword>
<dbReference type="Pfam" id="PF01627">
    <property type="entry name" value="Hpt"/>
    <property type="match status" value="1"/>
</dbReference>
<dbReference type="InterPro" id="IPR008207">
    <property type="entry name" value="Sig_transdc_His_kin_Hpt_dom"/>
</dbReference>
<dbReference type="Proteomes" id="UP001150830">
    <property type="component" value="Unassembled WGS sequence"/>
</dbReference>
<keyword evidence="7" id="KW-0902">Two-component regulatory system</keyword>
<comment type="caution">
    <text evidence="14">The sequence shown here is derived from an EMBL/GenBank/DDBJ whole genome shotgun (WGS) entry which is preliminary data.</text>
</comment>
<evidence type="ECO:0000256" key="6">
    <source>
        <dbReference type="ARBA" id="ARBA00022777"/>
    </source>
</evidence>
<dbReference type="InterPro" id="IPR005467">
    <property type="entry name" value="His_kinase_dom"/>
</dbReference>
<dbReference type="EMBL" id="JAPNOA010000027">
    <property type="protein sequence ID" value="MCY0965525.1"/>
    <property type="molecule type" value="Genomic_DNA"/>
</dbReference>
<keyword evidence="4 9" id="KW-0597">Phosphoprotein</keyword>
<gene>
    <name evidence="14" type="ORF">OUO13_10025</name>
</gene>
<dbReference type="SMART" id="SM00387">
    <property type="entry name" value="HATPase_c"/>
    <property type="match status" value="1"/>
</dbReference>
<evidence type="ECO:0000256" key="7">
    <source>
        <dbReference type="ARBA" id="ARBA00023012"/>
    </source>
</evidence>